<dbReference type="Proteomes" id="UP000242791">
    <property type="component" value="Unassembled WGS sequence"/>
</dbReference>
<evidence type="ECO:0000313" key="1">
    <source>
        <dbReference type="EMBL" id="OJD20490.1"/>
    </source>
</evidence>
<protein>
    <submittedName>
        <fullName evidence="1">Uncharacterized protein</fullName>
    </submittedName>
</protein>
<dbReference type="AlphaFoldDB" id="A0A1J9PX54"/>
<dbReference type="VEuPathDB" id="FungiDB:ACJ73_08176"/>
<evidence type="ECO:0000313" key="2">
    <source>
        <dbReference type="Proteomes" id="UP000242791"/>
    </source>
</evidence>
<gene>
    <name evidence="1" type="ORF">ACJ73_08176</name>
</gene>
<keyword evidence="2" id="KW-1185">Reference proteome</keyword>
<proteinExistence type="predicted"/>
<name>A0A1J9PX54_9EURO</name>
<comment type="caution">
    <text evidence="1">The sequence shown here is derived from an EMBL/GenBank/DDBJ whole genome shotgun (WGS) entry which is preliminary data.</text>
</comment>
<sequence>MRGKELERLMNEAVDGLRMLRAPRGVSGAIKSKEAKKKVDQDLIQDKMRMKMMVMDAATASHGKVLRHCGG</sequence>
<accession>A0A1J9PX54</accession>
<reference evidence="1 2" key="1">
    <citation type="submission" date="2015-08" db="EMBL/GenBank/DDBJ databases">
        <title>Emmonsia species relationships and genome sequence.</title>
        <authorList>
            <person name="Cuomo C.A."/>
            <person name="Schwartz I.S."/>
            <person name="Kenyon C."/>
            <person name="De Hoog G.S."/>
            <person name="Govender N.P."/>
            <person name="Botha A."/>
            <person name="Moreno L."/>
            <person name="De Vries M."/>
            <person name="Munoz J.F."/>
            <person name="Stielow J.B."/>
        </authorList>
    </citation>
    <scope>NUCLEOTIDE SEQUENCE [LARGE SCALE GENOMIC DNA]</scope>
    <source>
        <strain evidence="1 2">EI222</strain>
    </source>
</reference>
<dbReference type="EMBL" id="LGTZ01001848">
    <property type="protein sequence ID" value="OJD20490.1"/>
    <property type="molecule type" value="Genomic_DNA"/>
</dbReference>
<organism evidence="1 2">
    <name type="scientific">Blastomyces percursus</name>
    <dbReference type="NCBI Taxonomy" id="1658174"/>
    <lineage>
        <taxon>Eukaryota</taxon>
        <taxon>Fungi</taxon>
        <taxon>Dikarya</taxon>
        <taxon>Ascomycota</taxon>
        <taxon>Pezizomycotina</taxon>
        <taxon>Eurotiomycetes</taxon>
        <taxon>Eurotiomycetidae</taxon>
        <taxon>Onygenales</taxon>
        <taxon>Ajellomycetaceae</taxon>
        <taxon>Blastomyces</taxon>
    </lineage>
</organism>